<dbReference type="EMBL" id="JAJOMB010000002">
    <property type="protein sequence ID" value="MCD5310154.1"/>
    <property type="molecule type" value="Genomic_DNA"/>
</dbReference>
<sequence length="45" mass="4607">MKIALIAALAIVVGSTILLTSHRARTGAADLEQPGEQCVSVTTPC</sequence>
<organism evidence="1 2">
    <name type="scientific">Kineosporia babensis</name>
    <dbReference type="NCBI Taxonomy" id="499548"/>
    <lineage>
        <taxon>Bacteria</taxon>
        <taxon>Bacillati</taxon>
        <taxon>Actinomycetota</taxon>
        <taxon>Actinomycetes</taxon>
        <taxon>Kineosporiales</taxon>
        <taxon>Kineosporiaceae</taxon>
        <taxon>Kineosporia</taxon>
    </lineage>
</organism>
<comment type="caution">
    <text evidence="1">The sequence shown here is derived from an EMBL/GenBank/DDBJ whole genome shotgun (WGS) entry which is preliminary data.</text>
</comment>
<proteinExistence type="predicted"/>
<keyword evidence="2" id="KW-1185">Reference proteome</keyword>
<dbReference type="RefSeq" id="WP_231439082.1">
    <property type="nucleotide sequence ID" value="NZ_JAJOMB010000002.1"/>
</dbReference>
<evidence type="ECO:0000313" key="2">
    <source>
        <dbReference type="Proteomes" id="UP001138997"/>
    </source>
</evidence>
<dbReference type="AlphaFoldDB" id="A0A9X1NA74"/>
<gene>
    <name evidence="1" type="ORF">LR394_04550</name>
</gene>
<name>A0A9X1NA74_9ACTN</name>
<accession>A0A9X1NA74</accession>
<reference evidence="1" key="1">
    <citation type="submission" date="2021-11" db="EMBL/GenBank/DDBJ databases">
        <title>Streptomyces corallinus and Kineosporia corallina sp. nov., two new coral-derived marine actinobacteria.</title>
        <authorList>
            <person name="Buangrab K."/>
            <person name="Sutthacheep M."/>
            <person name="Yeemin T."/>
            <person name="Harunari E."/>
            <person name="Igarashi Y."/>
            <person name="Sripreechasak P."/>
            <person name="Kanchanasin P."/>
            <person name="Tanasupawat S."/>
            <person name="Phongsopitanun W."/>
        </authorList>
    </citation>
    <scope>NUCLEOTIDE SEQUENCE</scope>
    <source>
        <strain evidence="1">JCM 31032</strain>
    </source>
</reference>
<evidence type="ECO:0000313" key="1">
    <source>
        <dbReference type="EMBL" id="MCD5310154.1"/>
    </source>
</evidence>
<protein>
    <submittedName>
        <fullName evidence="1">Uncharacterized protein</fullName>
    </submittedName>
</protein>
<dbReference type="Proteomes" id="UP001138997">
    <property type="component" value="Unassembled WGS sequence"/>
</dbReference>